<keyword evidence="2" id="KW-0812">Transmembrane</keyword>
<proteinExistence type="predicted"/>
<evidence type="ECO:0000313" key="3">
    <source>
        <dbReference type="EMBL" id="EMF12251.1"/>
    </source>
</evidence>
<accession>N1QLN6</accession>
<name>N1QLN6_SPHMS</name>
<dbReference type="PANTHER" id="PTHR16861:SF4">
    <property type="entry name" value="SH3 DOMAIN PROTEIN (AFU_ORTHOLOGUE AFUA_1G13610)"/>
    <property type="match status" value="1"/>
</dbReference>
<keyword evidence="2" id="KW-0472">Membrane</keyword>
<sequence>MASTAPITTSATATTATGPVTALTTTFTPPAKCTEQSLMFTMLSAPNYEVWANEPMPVSSSTVTECYPSEWIGAYQTANTSSIVPAMSPLVCPLSWETVMTAPGNYIACCPPGFRRTDPKTTVDGYRPFYGGTCYSELPSGSAVRVTQYNNLSISATVTFTASSQNVGLYAHPIDGYAYQAQETIFVSSNATSLSPSSSSSSSLATPTSTPTPNSSKTLSNGAIAGIVIGSLAGIATALLLLFFLHLRLRRASTTTTPPLHPPETVEIDGNEIQKELDGTQVFEIQGFAKHPIAEVEGRLSSSFLQRAELENGKVAGAVELEAGRREGEEGRDGKVGV</sequence>
<dbReference type="eggNOG" id="ENOG502SP9Z">
    <property type="taxonomic scope" value="Eukaryota"/>
</dbReference>
<keyword evidence="4" id="KW-1185">Reference proteome</keyword>
<dbReference type="STRING" id="692275.N1QLN6"/>
<dbReference type="GeneID" id="27898544"/>
<evidence type="ECO:0000256" key="2">
    <source>
        <dbReference type="SAM" id="Phobius"/>
    </source>
</evidence>
<feature type="transmembrane region" description="Helical" evidence="2">
    <location>
        <begin position="223"/>
        <end position="245"/>
    </location>
</feature>
<feature type="region of interest" description="Disordered" evidence="1">
    <location>
        <begin position="196"/>
        <end position="217"/>
    </location>
</feature>
<dbReference type="Proteomes" id="UP000016931">
    <property type="component" value="Unassembled WGS sequence"/>
</dbReference>
<dbReference type="EMBL" id="KB456265">
    <property type="protein sequence ID" value="EMF12251.1"/>
    <property type="molecule type" value="Genomic_DNA"/>
</dbReference>
<dbReference type="AlphaFoldDB" id="N1QLN6"/>
<evidence type="ECO:0000313" key="4">
    <source>
        <dbReference type="Proteomes" id="UP000016931"/>
    </source>
</evidence>
<protein>
    <submittedName>
        <fullName evidence="3">Uncharacterized protein</fullName>
    </submittedName>
</protein>
<dbReference type="HOGENOM" id="CLU_066891_0_0_1"/>
<dbReference type="RefSeq" id="XP_016760372.1">
    <property type="nucleotide sequence ID" value="XM_016901407.1"/>
</dbReference>
<dbReference type="OMA" id="YHNPTRP"/>
<keyword evidence="2" id="KW-1133">Transmembrane helix</keyword>
<evidence type="ECO:0000256" key="1">
    <source>
        <dbReference type="SAM" id="MobiDB-lite"/>
    </source>
</evidence>
<gene>
    <name evidence="3" type="ORF">SEPMUDRAFT_118188</name>
</gene>
<reference evidence="3 4" key="1">
    <citation type="journal article" date="2012" name="PLoS Pathog.">
        <title>Diverse lifestyles and strategies of plant pathogenesis encoded in the genomes of eighteen Dothideomycetes fungi.</title>
        <authorList>
            <person name="Ohm R.A."/>
            <person name="Feau N."/>
            <person name="Henrissat B."/>
            <person name="Schoch C.L."/>
            <person name="Horwitz B.A."/>
            <person name="Barry K.W."/>
            <person name="Condon B.J."/>
            <person name="Copeland A.C."/>
            <person name="Dhillon B."/>
            <person name="Glaser F."/>
            <person name="Hesse C.N."/>
            <person name="Kosti I."/>
            <person name="LaButti K."/>
            <person name="Lindquist E.A."/>
            <person name="Lucas S."/>
            <person name="Salamov A.A."/>
            <person name="Bradshaw R.E."/>
            <person name="Ciuffetti L."/>
            <person name="Hamelin R.C."/>
            <person name="Kema G.H.J."/>
            <person name="Lawrence C."/>
            <person name="Scott J.A."/>
            <person name="Spatafora J.W."/>
            <person name="Turgeon B.G."/>
            <person name="de Wit P.J.G.M."/>
            <person name="Zhong S."/>
            <person name="Goodwin S.B."/>
            <person name="Grigoriev I.V."/>
        </authorList>
    </citation>
    <scope>NUCLEOTIDE SEQUENCE [LARGE SCALE GENOMIC DNA]</scope>
    <source>
        <strain evidence="3 4">SO2202</strain>
    </source>
</reference>
<dbReference type="PANTHER" id="PTHR16861">
    <property type="entry name" value="GLYCOPROTEIN 38"/>
    <property type="match status" value="1"/>
</dbReference>
<dbReference type="OrthoDB" id="5985073at2759"/>
<organism evidence="3 4">
    <name type="scientific">Sphaerulina musiva (strain SO2202)</name>
    <name type="common">Poplar stem canker fungus</name>
    <name type="synonym">Septoria musiva</name>
    <dbReference type="NCBI Taxonomy" id="692275"/>
    <lineage>
        <taxon>Eukaryota</taxon>
        <taxon>Fungi</taxon>
        <taxon>Dikarya</taxon>
        <taxon>Ascomycota</taxon>
        <taxon>Pezizomycotina</taxon>
        <taxon>Dothideomycetes</taxon>
        <taxon>Dothideomycetidae</taxon>
        <taxon>Mycosphaerellales</taxon>
        <taxon>Mycosphaerellaceae</taxon>
        <taxon>Sphaerulina</taxon>
    </lineage>
</organism>